<protein>
    <submittedName>
        <fullName evidence="5">Winged helix-turn-helix transcriptional regulator</fullName>
    </submittedName>
</protein>
<proteinExistence type="predicted"/>
<dbReference type="Pfam" id="PF12802">
    <property type="entry name" value="MarR_2"/>
    <property type="match status" value="1"/>
</dbReference>
<keyword evidence="3" id="KW-0804">Transcription</keyword>
<dbReference type="PRINTS" id="PR00598">
    <property type="entry name" value="HTHMARR"/>
</dbReference>
<evidence type="ECO:0000256" key="2">
    <source>
        <dbReference type="ARBA" id="ARBA00023125"/>
    </source>
</evidence>
<keyword evidence="1" id="KW-0805">Transcription regulation</keyword>
<dbReference type="Proteomes" id="UP000509579">
    <property type="component" value="Chromosome"/>
</dbReference>
<feature type="domain" description="HTH marR-type" evidence="4">
    <location>
        <begin position="20"/>
        <end position="157"/>
    </location>
</feature>
<dbReference type="KEGG" id="aant:HUK68_18605"/>
<keyword evidence="2" id="KW-0238">DNA-binding</keyword>
<dbReference type="PANTHER" id="PTHR33164">
    <property type="entry name" value="TRANSCRIPTIONAL REGULATOR, MARR FAMILY"/>
    <property type="match status" value="1"/>
</dbReference>
<dbReference type="InterPro" id="IPR036388">
    <property type="entry name" value="WH-like_DNA-bd_sf"/>
</dbReference>
<gene>
    <name evidence="5" type="ORF">HUK68_18605</name>
</gene>
<dbReference type="InterPro" id="IPR000835">
    <property type="entry name" value="HTH_MarR-typ"/>
</dbReference>
<dbReference type="AlphaFoldDB" id="A0A6N1X9S3"/>
<evidence type="ECO:0000259" key="4">
    <source>
        <dbReference type="PROSITE" id="PS50995"/>
    </source>
</evidence>
<keyword evidence="6" id="KW-1185">Reference proteome</keyword>
<evidence type="ECO:0000313" key="6">
    <source>
        <dbReference type="Proteomes" id="UP000509579"/>
    </source>
</evidence>
<dbReference type="SMART" id="SM00347">
    <property type="entry name" value="HTH_MARR"/>
    <property type="match status" value="1"/>
</dbReference>
<evidence type="ECO:0000256" key="3">
    <source>
        <dbReference type="ARBA" id="ARBA00023163"/>
    </source>
</evidence>
<dbReference type="PROSITE" id="PS50995">
    <property type="entry name" value="HTH_MARR_2"/>
    <property type="match status" value="1"/>
</dbReference>
<dbReference type="PANTHER" id="PTHR33164:SF43">
    <property type="entry name" value="HTH-TYPE TRANSCRIPTIONAL REPRESSOR YETL"/>
    <property type="match status" value="1"/>
</dbReference>
<dbReference type="InterPro" id="IPR039422">
    <property type="entry name" value="MarR/SlyA-like"/>
</dbReference>
<dbReference type="GO" id="GO:0003677">
    <property type="term" value="F:DNA binding"/>
    <property type="evidence" value="ECO:0007669"/>
    <property type="project" value="UniProtKB-KW"/>
</dbReference>
<reference evidence="5 6" key="1">
    <citation type="submission" date="2020-06" db="EMBL/GenBank/DDBJ databases">
        <title>Acidovorax antarctica sp. nov., isolated from Corinth ice sheet soil, Antarctic Fields Peninsula.</title>
        <authorList>
            <person name="Xu Q."/>
            <person name="Peng F."/>
        </authorList>
    </citation>
    <scope>NUCLEOTIDE SEQUENCE [LARGE SCALE GENOMIC DNA]</scope>
    <source>
        <strain evidence="5 6">16-35-5</strain>
    </source>
</reference>
<evidence type="ECO:0000313" key="5">
    <source>
        <dbReference type="EMBL" id="QKV54742.1"/>
    </source>
</evidence>
<dbReference type="EMBL" id="CP054840">
    <property type="protein sequence ID" value="QKV54742.1"/>
    <property type="molecule type" value="Genomic_DNA"/>
</dbReference>
<accession>A0A6N1X9S3</accession>
<dbReference type="InterPro" id="IPR023187">
    <property type="entry name" value="Tscrpt_reg_MarR-type_CS"/>
</dbReference>
<organism evidence="5 6">
    <name type="scientific">Comamonas antarctica</name>
    <dbReference type="NCBI Taxonomy" id="2743470"/>
    <lineage>
        <taxon>Bacteria</taxon>
        <taxon>Pseudomonadati</taxon>
        <taxon>Pseudomonadota</taxon>
        <taxon>Betaproteobacteria</taxon>
        <taxon>Burkholderiales</taxon>
        <taxon>Comamonadaceae</taxon>
        <taxon>Comamonas</taxon>
    </lineage>
</organism>
<dbReference type="RefSeq" id="WP_175505539.1">
    <property type="nucleotide sequence ID" value="NZ_CAURQT010000010.1"/>
</dbReference>
<dbReference type="SUPFAM" id="SSF46785">
    <property type="entry name" value="Winged helix' DNA-binding domain"/>
    <property type="match status" value="1"/>
</dbReference>
<evidence type="ECO:0000256" key="1">
    <source>
        <dbReference type="ARBA" id="ARBA00023015"/>
    </source>
</evidence>
<dbReference type="GO" id="GO:0003700">
    <property type="term" value="F:DNA-binding transcription factor activity"/>
    <property type="evidence" value="ECO:0007669"/>
    <property type="project" value="InterPro"/>
</dbReference>
<dbReference type="InterPro" id="IPR036390">
    <property type="entry name" value="WH_DNA-bd_sf"/>
</dbReference>
<dbReference type="Gene3D" id="1.10.10.10">
    <property type="entry name" value="Winged helix-like DNA-binding domain superfamily/Winged helix DNA-binding domain"/>
    <property type="match status" value="1"/>
</dbReference>
<dbReference type="PROSITE" id="PS01117">
    <property type="entry name" value="HTH_MARR_1"/>
    <property type="match status" value="1"/>
</dbReference>
<dbReference type="GO" id="GO:0006950">
    <property type="term" value="P:response to stress"/>
    <property type="evidence" value="ECO:0007669"/>
    <property type="project" value="TreeGrafter"/>
</dbReference>
<name>A0A6N1X9S3_9BURK</name>
<sequence>MPSAKTLSPAVAIDIVDAVNTDFLRTLVGYNARRASLSIIEVFTERMAVYGLKVVDFSLLNLVAHNAGITSRQVCASLNILPPNLVSLVGVLEKRSLLVRRPHPYDGRAMGLYLTEEGQALNAQAEQTVSALEIDATDRLTAQERKTLIRLLQKIYD</sequence>